<proteinExistence type="predicted"/>
<protein>
    <submittedName>
        <fullName evidence="2">Uncharacterized protein</fullName>
    </submittedName>
</protein>
<comment type="caution">
    <text evidence="2">The sequence shown here is derived from an EMBL/GenBank/DDBJ whole genome shotgun (WGS) entry which is preliminary data.</text>
</comment>
<keyword evidence="3" id="KW-1185">Reference proteome</keyword>
<evidence type="ECO:0000256" key="1">
    <source>
        <dbReference type="SAM" id="MobiDB-lite"/>
    </source>
</evidence>
<reference evidence="2" key="1">
    <citation type="submission" date="2022-04" db="EMBL/GenBank/DDBJ databases">
        <title>Carnegiea gigantea Genome sequencing and assembly v2.</title>
        <authorList>
            <person name="Copetti D."/>
            <person name="Sanderson M.J."/>
            <person name="Burquez A."/>
            <person name="Wojciechowski M.F."/>
        </authorList>
    </citation>
    <scope>NUCLEOTIDE SEQUENCE</scope>
    <source>
        <strain evidence="2">SGP5-SGP5p</strain>
        <tissue evidence="2">Aerial part</tissue>
    </source>
</reference>
<dbReference type="PANTHER" id="PTHR33710">
    <property type="entry name" value="BNAC02G09200D PROTEIN"/>
    <property type="match status" value="1"/>
</dbReference>
<feature type="region of interest" description="Disordered" evidence="1">
    <location>
        <begin position="1"/>
        <end position="44"/>
    </location>
</feature>
<organism evidence="2 3">
    <name type="scientific">Carnegiea gigantea</name>
    <dbReference type="NCBI Taxonomy" id="171969"/>
    <lineage>
        <taxon>Eukaryota</taxon>
        <taxon>Viridiplantae</taxon>
        <taxon>Streptophyta</taxon>
        <taxon>Embryophyta</taxon>
        <taxon>Tracheophyta</taxon>
        <taxon>Spermatophyta</taxon>
        <taxon>Magnoliopsida</taxon>
        <taxon>eudicotyledons</taxon>
        <taxon>Gunneridae</taxon>
        <taxon>Pentapetalae</taxon>
        <taxon>Caryophyllales</taxon>
        <taxon>Cactineae</taxon>
        <taxon>Cactaceae</taxon>
        <taxon>Cactoideae</taxon>
        <taxon>Echinocereeae</taxon>
        <taxon>Carnegiea</taxon>
    </lineage>
</organism>
<sequence length="289" mass="32563">MDDGPQATLESKQIRPECTTWTTKSRHRMKPASECQATNPVLQPKRASRVLQPEPMQAPLATGSHFRVLDEDTLEQEPQEVSNAPALQEVDEVVLPEVRMQEGMKNKVSATKEEDQLKDNVMTLGWSHDVNDIEETHISGVRADKICRKVDMICGIEVKHRDSTGAVCYDVGAAQSGRHWIENNGFIDLGFSGPKFTWTKGNNPETQKCARLDRVLCNMAWRTRYQEGAVQHLLQNYSDHPPLLINTRGFAQVSKRPKHEKFNQTLNESWLVNTAIVPALQSIARALTI</sequence>
<dbReference type="EMBL" id="JAKOGI010000907">
    <property type="protein sequence ID" value="KAJ8429322.1"/>
    <property type="molecule type" value="Genomic_DNA"/>
</dbReference>
<evidence type="ECO:0000313" key="2">
    <source>
        <dbReference type="EMBL" id="KAJ8429322.1"/>
    </source>
</evidence>
<dbReference type="OrthoDB" id="1935929at2759"/>
<dbReference type="AlphaFoldDB" id="A0A9Q1JQR9"/>
<dbReference type="PANTHER" id="PTHR33710:SF64">
    <property type="entry name" value="ENDONUCLEASE_EXONUCLEASE_PHOSPHATASE DOMAIN-CONTAINING PROTEIN"/>
    <property type="match status" value="1"/>
</dbReference>
<gene>
    <name evidence="2" type="ORF">Cgig2_025558</name>
</gene>
<dbReference type="Gene3D" id="3.60.10.10">
    <property type="entry name" value="Endonuclease/exonuclease/phosphatase"/>
    <property type="match status" value="1"/>
</dbReference>
<name>A0A9Q1JQR9_9CARY</name>
<dbReference type="SUPFAM" id="SSF56219">
    <property type="entry name" value="DNase I-like"/>
    <property type="match status" value="1"/>
</dbReference>
<accession>A0A9Q1JQR9</accession>
<dbReference type="Proteomes" id="UP001153076">
    <property type="component" value="Unassembled WGS sequence"/>
</dbReference>
<evidence type="ECO:0000313" key="3">
    <source>
        <dbReference type="Proteomes" id="UP001153076"/>
    </source>
</evidence>
<dbReference type="InterPro" id="IPR036691">
    <property type="entry name" value="Endo/exonu/phosph_ase_sf"/>
</dbReference>